<evidence type="ECO:0000313" key="3">
    <source>
        <dbReference type="Proteomes" id="UP000008237"/>
    </source>
</evidence>
<dbReference type="EMBL" id="GL449994">
    <property type="protein sequence ID" value="EFN81611.1"/>
    <property type="molecule type" value="Genomic_DNA"/>
</dbReference>
<feature type="compositionally biased region" description="Basic and acidic residues" evidence="1">
    <location>
        <begin position="94"/>
        <end position="136"/>
    </location>
</feature>
<accession>E2BRR9</accession>
<dbReference type="AlphaFoldDB" id="E2BRR9"/>
<reference evidence="2 3" key="1">
    <citation type="journal article" date="2010" name="Science">
        <title>Genomic comparison of the ants Camponotus floridanus and Harpegnathos saltator.</title>
        <authorList>
            <person name="Bonasio R."/>
            <person name="Zhang G."/>
            <person name="Ye C."/>
            <person name="Mutti N.S."/>
            <person name="Fang X."/>
            <person name="Qin N."/>
            <person name="Donahue G."/>
            <person name="Yang P."/>
            <person name="Li Q."/>
            <person name="Li C."/>
            <person name="Zhang P."/>
            <person name="Huang Z."/>
            <person name="Berger S.L."/>
            <person name="Reinberg D."/>
            <person name="Wang J."/>
            <person name="Liebig J."/>
        </authorList>
    </citation>
    <scope>NUCLEOTIDE SEQUENCE [LARGE SCALE GENOMIC DNA]</scope>
    <source>
        <strain evidence="2 3">R22 G/1</strain>
    </source>
</reference>
<sequence>MSSPNRNVTPVRLLQPLQNLVLRNRELDYLLPDANNNIWHHVPLFTPPSESLVILPNAPYKTRTHIFKMRLRLEPRRLFYSTNQRDTDNNETVNGEKKKYSPSQRKPDPTKESVLRDESPELSDKENQKCSNEGKSRNLSASNSNLRNTLTAMSTAYASRYEAVFLCSHLKGPKMSYAVAAKYMGKSKSFVAKWVQQYKKIKNVDDLPESGSIGKIDLGLNKCLLTAHWTGKNSEVG</sequence>
<protein>
    <submittedName>
        <fullName evidence="2">Uncharacterized protein</fullName>
    </submittedName>
</protein>
<evidence type="ECO:0000256" key="1">
    <source>
        <dbReference type="SAM" id="MobiDB-lite"/>
    </source>
</evidence>
<feature type="region of interest" description="Disordered" evidence="1">
    <location>
        <begin position="80"/>
        <end position="143"/>
    </location>
</feature>
<gene>
    <name evidence="2" type="ORF">EAI_09583</name>
</gene>
<evidence type="ECO:0000313" key="2">
    <source>
        <dbReference type="EMBL" id="EFN81611.1"/>
    </source>
</evidence>
<name>E2BRR9_HARSA</name>
<proteinExistence type="predicted"/>
<dbReference type="InParanoid" id="E2BRR9"/>
<organism evidence="3">
    <name type="scientific">Harpegnathos saltator</name>
    <name type="common">Jerdon's jumping ant</name>
    <dbReference type="NCBI Taxonomy" id="610380"/>
    <lineage>
        <taxon>Eukaryota</taxon>
        <taxon>Metazoa</taxon>
        <taxon>Ecdysozoa</taxon>
        <taxon>Arthropoda</taxon>
        <taxon>Hexapoda</taxon>
        <taxon>Insecta</taxon>
        <taxon>Pterygota</taxon>
        <taxon>Neoptera</taxon>
        <taxon>Endopterygota</taxon>
        <taxon>Hymenoptera</taxon>
        <taxon>Apocrita</taxon>
        <taxon>Aculeata</taxon>
        <taxon>Formicoidea</taxon>
        <taxon>Formicidae</taxon>
        <taxon>Ponerinae</taxon>
        <taxon>Ponerini</taxon>
        <taxon>Harpegnathos</taxon>
    </lineage>
</organism>
<keyword evidence="3" id="KW-1185">Reference proteome</keyword>
<dbReference type="OrthoDB" id="7553592at2759"/>
<dbReference type="Proteomes" id="UP000008237">
    <property type="component" value="Unassembled WGS sequence"/>
</dbReference>